<accession>J3EY16</accession>
<dbReference type="Proteomes" id="UP000007813">
    <property type="component" value="Unassembled WGS sequence"/>
</dbReference>
<gene>
    <name evidence="1" type="ORF">HSB1_07450</name>
</gene>
<protein>
    <submittedName>
        <fullName evidence="1">Uncharacterized protein</fullName>
    </submittedName>
</protein>
<sequence length="37" mass="4406">MLLSHLLNRLRYTAERCARSCIFLHSDVSDYTEQCIF</sequence>
<organism evidence="1 2">
    <name type="scientific">Halogranum salarium B-1</name>
    <dbReference type="NCBI Taxonomy" id="1210908"/>
    <lineage>
        <taxon>Archaea</taxon>
        <taxon>Methanobacteriati</taxon>
        <taxon>Methanobacteriota</taxon>
        <taxon>Stenosarchaea group</taxon>
        <taxon>Halobacteria</taxon>
        <taxon>Halobacteriales</taxon>
        <taxon>Haloferacaceae</taxon>
    </lineage>
</organism>
<reference evidence="1 2" key="1">
    <citation type="journal article" date="2012" name="J. Bacteriol.">
        <title>Draft Genome Sequence of the Extremely Halophilic Archaeon Halogranum salarium B-1T.</title>
        <authorList>
            <person name="Kim K.K."/>
            <person name="Lee K.C."/>
            <person name="Lee J.S."/>
        </authorList>
    </citation>
    <scope>NUCLEOTIDE SEQUENCE [LARGE SCALE GENOMIC DNA]</scope>
    <source>
        <strain evidence="1 2">B-1</strain>
    </source>
</reference>
<evidence type="ECO:0000313" key="2">
    <source>
        <dbReference type="Proteomes" id="UP000007813"/>
    </source>
</evidence>
<dbReference type="AlphaFoldDB" id="J3EY16"/>
<evidence type="ECO:0000313" key="1">
    <source>
        <dbReference type="EMBL" id="EJN60142.1"/>
    </source>
</evidence>
<comment type="caution">
    <text evidence="1">The sequence shown here is derived from an EMBL/GenBank/DDBJ whole genome shotgun (WGS) entry which is preliminary data.</text>
</comment>
<name>J3EY16_9EURY</name>
<dbReference type="EMBL" id="ALJD01000003">
    <property type="protein sequence ID" value="EJN60142.1"/>
    <property type="molecule type" value="Genomic_DNA"/>
</dbReference>
<proteinExistence type="predicted"/>